<dbReference type="KEGG" id="nabu:FZC36_00010"/>
<dbReference type="OrthoDB" id="9805682at2"/>
<dbReference type="GO" id="GO:0005886">
    <property type="term" value="C:plasma membrane"/>
    <property type="evidence" value="ECO:0007669"/>
    <property type="project" value="UniProtKB-SubCell"/>
</dbReference>
<dbReference type="InterPro" id="IPR018076">
    <property type="entry name" value="T2SS_GspF_dom"/>
</dbReference>
<comment type="subcellular location">
    <subcellularLocation>
        <location evidence="1">Cell membrane</location>
        <topology evidence="1">Multi-pass membrane protein</topology>
    </subcellularLocation>
</comment>
<sequence length="391" mass="45457">MMFKYVYIFNNQKTLGYIDAKNKAEVFDFLSSKQTNGNNIDLVCVKRSYIAFINKFLFRKMFKYKDMYIMFGFLHKFLSKGLSLDKSLKCISECKIKMSSFCLDVYEIIKNGKSFSHCFKSKSEHFPRNALYPLLLIDKVGDLDLYCQNLSDYYKNISEKKEKINKAMRYPLGLLSFFVFIFVFLVKFFIPSIVDIFNDMSLEIPMFLNCIHCIGNNLGSIGLVLLVIMTLLYYFNYKLDYIIDRLPIVGAYRRYRDFSFFYKSISLFINNGVHLTDAIKNTGNVFSNKKMVEKINSITSSLLSGYSLHKSFERADLDYMDVIMIDLYEKSGDIKLGFEFLAKANEDNMIEIIDLIKDYAQPLVLIFTGVLLGLIAYVVLSPIQYIISDLK</sequence>
<evidence type="ECO:0000256" key="2">
    <source>
        <dbReference type="ARBA" id="ARBA00005745"/>
    </source>
</evidence>
<keyword evidence="3" id="KW-1003">Cell membrane</keyword>
<feature type="transmembrane region" description="Helical" evidence="7">
    <location>
        <begin position="170"/>
        <end position="194"/>
    </location>
</feature>
<dbReference type="PANTHER" id="PTHR30012:SF0">
    <property type="entry name" value="TYPE II SECRETION SYSTEM PROTEIN F-RELATED"/>
    <property type="match status" value="1"/>
</dbReference>
<keyword evidence="10" id="KW-1185">Reference proteome</keyword>
<evidence type="ECO:0000256" key="6">
    <source>
        <dbReference type="ARBA" id="ARBA00023136"/>
    </source>
</evidence>
<dbReference type="Pfam" id="PF00482">
    <property type="entry name" value="T2SSF"/>
    <property type="match status" value="2"/>
</dbReference>
<name>A0A5C0UHL1_9PROT</name>
<evidence type="ECO:0000313" key="9">
    <source>
        <dbReference type="EMBL" id="QEK38832.1"/>
    </source>
</evidence>
<evidence type="ECO:0000256" key="4">
    <source>
        <dbReference type="ARBA" id="ARBA00022692"/>
    </source>
</evidence>
<evidence type="ECO:0000259" key="8">
    <source>
        <dbReference type="Pfam" id="PF00482"/>
    </source>
</evidence>
<protein>
    <recommendedName>
        <fullName evidence="8">Type II secretion system protein GspF domain-containing protein</fullName>
    </recommendedName>
</protein>
<feature type="transmembrane region" description="Helical" evidence="7">
    <location>
        <begin position="363"/>
        <end position="387"/>
    </location>
</feature>
<feature type="domain" description="Type II secretion system protein GspF" evidence="8">
    <location>
        <begin position="78"/>
        <end position="191"/>
    </location>
</feature>
<dbReference type="InterPro" id="IPR003004">
    <property type="entry name" value="GspF/PilC"/>
</dbReference>
<dbReference type="AlphaFoldDB" id="A0A5C0UHL1"/>
<feature type="domain" description="Type II secretion system protein GspF" evidence="8">
    <location>
        <begin position="261"/>
        <end position="382"/>
    </location>
</feature>
<organism evidence="9 10">
    <name type="scientific">Candidatus Nesciobacter abundans</name>
    <dbReference type="NCBI Taxonomy" id="2601668"/>
    <lineage>
        <taxon>Bacteria</taxon>
        <taxon>Pseudomonadati</taxon>
        <taxon>Pseudomonadota</taxon>
        <taxon>Alphaproteobacteria</taxon>
        <taxon>Holosporales</taxon>
        <taxon>Holosporaceae</taxon>
        <taxon>Candidatus Nesciobacter</taxon>
    </lineage>
</organism>
<keyword evidence="5 7" id="KW-1133">Transmembrane helix</keyword>
<evidence type="ECO:0000313" key="10">
    <source>
        <dbReference type="Proteomes" id="UP000324924"/>
    </source>
</evidence>
<proteinExistence type="inferred from homology"/>
<evidence type="ECO:0000256" key="3">
    <source>
        <dbReference type="ARBA" id="ARBA00022475"/>
    </source>
</evidence>
<dbReference type="EMBL" id="CP043314">
    <property type="protein sequence ID" value="QEK38832.1"/>
    <property type="molecule type" value="Genomic_DNA"/>
</dbReference>
<feature type="transmembrane region" description="Helical" evidence="7">
    <location>
        <begin position="214"/>
        <end position="235"/>
    </location>
</feature>
<evidence type="ECO:0000256" key="5">
    <source>
        <dbReference type="ARBA" id="ARBA00022989"/>
    </source>
</evidence>
<evidence type="ECO:0000256" key="7">
    <source>
        <dbReference type="SAM" id="Phobius"/>
    </source>
</evidence>
<gene>
    <name evidence="9" type="ORF">FZC36_00010</name>
</gene>
<keyword evidence="6 7" id="KW-0472">Membrane</keyword>
<accession>A0A5C0UHL1</accession>
<keyword evidence="4 7" id="KW-0812">Transmembrane</keyword>
<dbReference type="PANTHER" id="PTHR30012">
    <property type="entry name" value="GENERAL SECRETION PATHWAY PROTEIN"/>
    <property type="match status" value="1"/>
</dbReference>
<dbReference type="Gene3D" id="1.20.81.30">
    <property type="entry name" value="Type II secretion system (T2SS), domain F"/>
    <property type="match status" value="2"/>
</dbReference>
<comment type="similarity">
    <text evidence="2">Belongs to the GSP F family.</text>
</comment>
<dbReference type="Proteomes" id="UP000324924">
    <property type="component" value="Chromosome"/>
</dbReference>
<reference evidence="9 10" key="1">
    <citation type="submission" date="2019-08" db="EMBL/GenBank/DDBJ databases">
        <title>Highly reduced genomes of protist endosymbionts show evolutionary convergence.</title>
        <authorList>
            <person name="George E."/>
            <person name="Husnik F."/>
            <person name="Tashyreva D."/>
            <person name="Prokopchuk G."/>
            <person name="Horak A."/>
            <person name="Kwong W.K."/>
            <person name="Lukes J."/>
            <person name="Keeling P.J."/>
        </authorList>
    </citation>
    <scope>NUCLEOTIDE SEQUENCE [LARGE SCALE GENOMIC DNA]</scope>
    <source>
        <strain evidence="9">1604HC</strain>
    </source>
</reference>
<evidence type="ECO:0000256" key="1">
    <source>
        <dbReference type="ARBA" id="ARBA00004651"/>
    </source>
</evidence>
<dbReference type="InterPro" id="IPR042094">
    <property type="entry name" value="T2SS_GspF_sf"/>
</dbReference>